<reference evidence="2 3" key="1">
    <citation type="journal article" date="2011" name="PLoS ONE">
        <title>The entomopathogenic bacterial endosymbionts xenorhabdus and photorhabdus: convergent lifestyles from divergent genomes.</title>
        <authorList>
            <person name="Chaston J.M."/>
            <person name="Suen G."/>
            <person name="Tucker S.L."/>
            <person name="Andersen A.W."/>
            <person name="Bhasin A."/>
            <person name="Bode E."/>
            <person name="Bode H.B."/>
            <person name="Brachmann A.O."/>
            <person name="Cowles C.E."/>
            <person name="Cowles K.N."/>
            <person name="Darby C."/>
            <person name="de Leon L."/>
            <person name="Drace K."/>
            <person name="Du Z."/>
            <person name="Givaudan A."/>
            <person name="Herbert Tran E.E."/>
            <person name="Jewell K.A."/>
            <person name="Knack J.J."/>
            <person name="Krasomil-Osterfeld K.C."/>
            <person name="Kukor R."/>
            <person name="Lanois A."/>
            <person name="Latreille P."/>
            <person name="Leimgruber N.K."/>
            <person name="Lipke C.M."/>
            <person name="Liu R."/>
            <person name="Lu X."/>
            <person name="Martens E.C."/>
            <person name="Marri P.R."/>
            <person name="Medigue C."/>
            <person name="Menard M.L."/>
            <person name="Miller N.M."/>
            <person name="Morales-Soto N."/>
            <person name="Norton S."/>
            <person name="Ogier J.C."/>
            <person name="Orchard S.S."/>
            <person name="Park D."/>
            <person name="Park Y."/>
            <person name="Qurollo B.A."/>
            <person name="Sugar D.R."/>
            <person name="Richards G.R."/>
            <person name="Rouy Z."/>
            <person name="Slominski B."/>
            <person name="Slominski K."/>
            <person name="Snyder H."/>
            <person name="Tjaden B.C."/>
            <person name="van der Hoeven R."/>
            <person name="Welch R.D."/>
            <person name="Wheeler C."/>
            <person name="Xiang B."/>
            <person name="Barbazuk B."/>
            <person name="Gaudriault S."/>
            <person name="Goodner B."/>
            <person name="Slater S.C."/>
            <person name="Forst S."/>
            <person name="Goldman B.S."/>
            <person name="Goodrich-Blair H."/>
        </authorList>
    </citation>
    <scope>NUCLEOTIDE SEQUENCE [LARGE SCALE GENOMIC DNA]</scope>
    <source>
        <strain evidence="3">ATCC 19061 / DSM 3370 / CCUG 14189 / LMG 1036 / NCIMB 9965 / AN6</strain>
    </source>
</reference>
<evidence type="ECO:0000259" key="1">
    <source>
        <dbReference type="Pfam" id="PF04216"/>
    </source>
</evidence>
<sequence>MSILKNLYQHRAERLKTLATENHPFSSYLNFAAEIVQAQQKALYDNPLSHPVTGVTRLAIRSFVCHSRRHRRRYCTTQRIFTFYSSITADSPASSLFSKSTA</sequence>
<dbReference type="AlphaFoldDB" id="D3VG84"/>
<dbReference type="STRING" id="406817.XNC1_0086"/>
<evidence type="ECO:0000313" key="2">
    <source>
        <dbReference type="EMBL" id="CBJ88174.1"/>
    </source>
</evidence>
<dbReference type="InterPro" id="IPR024064">
    <property type="entry name" value="FdhE-like_sf"/>
</dbReference>
<evidence type="ECO:0000313" key="3">
    <source>
        <dbReference type="Proteomes" id="UP000008075"/>
    </source>
</evidence>
<keyword evidence="3" id="KW-1185">Reference proteome</keyword>
<dbReference type="eggNOG" id="COG3058">
    <property type="taxonomic scope" value="Bacteria"/>
</dbReference>
<dbReference type="Pfam" id="PF04216">
    <property type="entry name" value="FdhE_N"/>
    <property type="match status" value="1"/>
</dbReference>
<dbReference type="Gene3D" id="3.90.1670.10">
    <property type="entry name" value="FdhE-like domain"/>
    <property type="match status" value="1"/>
</dbReference>
<proteinExistence type="predicted"/>
<dbReference type="Proteomes" id="UP000008075">
    <property type="component" value="Chromosome"/>
</dbReference>
<protein>
    <recommendedName>
        <fullName evidence="1">FdhE N-terminal domain-containing protein</fullName>
    </recommendedName>
</protein>
<dbReference type="HOGENOM" id="CLU_2276385_0_0_6"/>
<dbReference type="KEGG" id="xne:XNC1_0086"/>
<dbReference type="EMBL" id="FN667742">
    <property type="protein sequence ID" value="CBJ88174.1"/>
    <property type="molecule type" value="Genomic_DNA"/>
</dbReference>
<organism evidence="2 3">
    <name type="scientific">Xenorhabdus nematophila (strain ATCC 19061 / DSM 3370 / CCUG 14189 / LMG 1036 / NCIMB 9965 / AN6)</name>
    <dbReference type="NCBI Taxonomy" id="406817"/>
    <lineage>
        <taxon>Bacteria</taxon>
        <taxon>Pseudomonadati</taxon>
        <taxon>Pseudomonadota</taxon>
        <taxon>Gammaproteobacteria</taxon>
        <taxon>Enterobacterales</taxon>
        <taxon>Morganellaceae</taxon>
        <taxon>Xenorhabdus</taxon>
    </lineage>
</organism>
<dbReference type="InterPro" id="IPR056774">
    <property type="entry name" value="FdhE_N"/>
</dbReference>
<feature type="domain" description="FdhE N-terminal" evidence="1">
    <location>
        <begin position="4"/>
        <end position="51"/>
    </location>
</feature>
<gene>
    <name evidence="2" type="ordered locus">XNC1_0086</name>
</gene>
<name>D3VG84_XENNA</name>
<accession>D3VG84</accession>
<dbReference type="SUPFAM" id="SSF144020">
    <property type="entry name" value="FdhE-like"/>
    <property type="match status" value="1"/>
</dbReference>